<dbReference type="AlphaFoldDB" id="A0A9R0IU95"/>
<dbReference type="GO" id="GO:0005829">
    <property type="term" value="C:cytosol"/>
    <property type="evidence" value="ECO:0000318"/>
    <property type="project" value="GO_Central"/>
</dbReference>
<keyword evidence="3" id="KW-0343">GTPase activation</keyword>
<dbReference type="GeneID" id="110793784"/>
<feature type="region of interest" description="Disordered" evidence="5">
    <location>
        <begin position="57"/>
        <end position="95"/>
    </location>
</feature>
<dbReference type="InterPro" id="IPR014756">
    <property type="entry name" value="Ig_E-set"/>
</dbReference>
<protein>
    <submittedName>
        <fullName evidence="7">Rho GDP-dissociation inhibitor 1</fullName>
    </submittedName>
</protein>
<dbReference type="Pfam" id="PF02115">
    <property type="entry name" value="Rho_GDI"/>
    <property type="match status" value="1"/>
</dbReference>
<dbReference type="InterPro" id="IPR024792">
    <property type="entry name" value="RhoGDI_dom_sf"/>
</dbReference>
<accession>A0A9R0IU95</accession>
<keyword evidence="6" id="KW-1185">Reference proteome</keyword>
<dbReference type="Proteomes" id="UP000813463">
    <property type="component" value="Chromosome 1"/>
</dbReference>
<gene>
    <name evidence="7" type="primary">LOC110793784</name>
</gene>
<evidence type="ECO:0000256" key="4">
    <source>
        <dbReference type="ARBA" id="ARBA00022490"/>
    </source>
</evidence>
<comment type="subcellular location">
    <subcellularLocation>
        <location evidence="1">Cytoplasm</location>
    </subcellularLocation>
</comment>
<evidence type="ECO:0000256" key="5">
    <source>
        <dbReference type="SAM" id="MobiDB-lite"/>
    </source>
</evidence>
<evidence type="ECO:0000313" key="7">
    <source>
        <dbReference type="RefSeq" id="XP_021854374.1"/>
    </source>
</evidence>
<feature type="compositionally biased region" description="Polar residues" evidence="5">
    <location>
        <begin position="7"/>
        <end position="21"/>
    </location>
</feature>
<feature type="compositionally biased region" description="Basic and acidic residues" evidence="5">
    <location>
        <begin position="22"/>
        <end position="34"/>
    </location>
</feature>
<reference evidence="6" key="1">
    <citation type="journal article" date="2021" name="Nat. Commun.">
        <title>Genomic analyses provide insights into spinach domestication and the genetic basis of agronomic traits.</title>
        <authorList>
            <person name="Cai X."/>
            <person name="Sun X."/>
            <person name="Xu C."/>
            <person name="Sun H."/>
            <person name="Wang X."/>
            <person name="Ge C."/>
            <person name="Zhang Z."/>
            <person name="Wang Q."/>
            <person name="Fei Z."/>
            <person name="Jiao C."/>
            <person name="Wang Q."/>
        </authorList>
    </citation>
    <scope>NUCLEOTIDE SEQUENCE [LARGE SCALE GENOMIC DNA]</scope>
    <source>
        <strain evidence="6">cv. Varoflay</strain>
    </source>
</reference>
<dbReference type="SUPFAM" id="SSF81296">
    <property type="entry name" value="E set domains"/>
    <property type="match status" value="1"/>
</dbReference>
<sequence>MSAVVGTISSSQNTGISFSSNIKKEAEHKTDKTIDSLGFDENTDICKDLIKEITKKTDEDNSAVLQREDDACLKSEDSKKDEQTEKNDKDNGSLDKQNQKLLGNIDILAITEENKKAEVQILSLSVLSPGRANVVLPIPFPSTTSKTTLFTLKEGSKYRIKFLFSVSKNVVKNLTYTYMVWKAGLRVHQTKKLIGTFNPREEQYTFELEEGTTPTGFFARGPFLVRSKFVDDDGNCYLDTTYYFDIRKDWGAKEKC</sequence>
<dbReference type="OrthoDB" id="1683373at2759"/>
<evidence type="ECO:0000256" key="2">
    <source>
        <dbReference type="ARBA" id="ARBA00009758"/>
    </source>
</evidence>
<dbReference type="GO" id="GO:0016020">
    <property type="term" value="C:membrane"/>
    <property type="evidence" value="ECO:0000318"/>
    <property type="project" value="GO_Central"/>
</dbReference>
<dbReference type="GO" id="GO:0005096">
    <property type="term" value="F:GTPase activator activity"/>
    <property type="evidence" value="ECO:0007669"/>
    <property type="project" value="UniProtKB-KW"/>
</dbReference>
<evidence type="ECO:0000256" key="3">
    <source>
        <dbReference type="ARBA" id="ARBA00022468"/>
    </source>
</evidence>
<dbReference type="GO" id="GO:0005094">
    <property type="term" value="F:Rho GDP-dissociation inhibitor activity"/>
    <property type="evidence" value="ECO:0000318"/>
    <property type="project" value="GO_Central"/>
</dbReference>
<dbReference type="RefSeq" id="XP_021854374.1">
    <property type="nucleotide sequence ID" value="XM_021998682.2"/>
</dbReference>
<keyword evidence="4" id="KW-0963">Cytoplasm</keyword>
<dbReference type="PANTHER" id="PTHR10980">
    <property type="entry name" value="RHO GDP-DISSOCIATION INHIBITOR"/>
    <property type="match status" value="1"/>
</dbReference>
<name>A0A9R0IU95_SPIOL</name>
<comment type="similarity">
    <text evidence="2">Belongs to the Rho GDI family.</text>
</comment>
<dbReference type="GO" id="GO:0007266">
    <property type="term" value="P:Rho protein signal transduction"/>
    <property type="evidence" value="ECO:0000318"/>
    <property type="project" value="GO_Central"/>
</dbReference>
<reference evidence="7" key="2">
    <citation type="submission" date="2025-08" db="UniProtKB">
        <authorList>
            <consortium name="RefSeq"/>
        </authorList>
    </citation>
    <scope>IDENTIFICATION</scope>
    <source>
        <tissue evidence="7">Leaf</tissue>
    </source>
</reference>
<dbReference type="Gene3D" id="2.70.50.30">
    <property type="entry name" value="Coagulation Factor XIII, subunit A, domain 1"/>
    <property type="match status" value="1"/>
</dbReference>
<evidence type="ECO:0000313" key="6">
    <source>
        <dbReference type="Proteomes" id="UP000813463"/>
    </source>
</evidence>
<feature type="region of interest" description="Disordered" evidence="5">
    <location>
        <begin position="1"/>
        <end position="34"/>
    </location>
</feature>
<organism evidence="6 7">
    <name type="scientific">Spinacia oleracea</name>
    <name type="common">Spinach</name>
    <dbReference type="NCBI Taxonomy" id="3562"/>
    <lineage>
        <taxon>Eukaryota</taxon>
        <taxon>Viridiplantae</taxon>
        <taxon>Streptophyta</taxon>
        <taxon>Embryophyta</taxon>
        <taxon>Tracheophyta</taxon>
        <taxon>Spermatophyta</taxon>
        <taxon>Magnoliopsida</taxon>
        <taxon>eudicotyledons</taxon>
        <taxon>Gunneridae</taxon>
        <taxon>Pentapetalae</taxon>
        <taxon>Caryophyllales</taxon>
        <taxon>Chenopodiaceae</taxon>
        <taxon>Chenopodioideae</taxon>
        <taxon>Anserineae</taxon>
        <taxon>Spinacia</taxon>
    </lineage>
</organism>
<feature type="compositionally biased region" description="Basic and acidic residues" evidence="5">
    <location>
        <begin position="66"/>
        <end position="93"/>
    </location>
</feature>
<proteinExistence type="inferred from homology"/>
<dbReference type="FunFam" id="2.70.50.30:FF:000004">
    <property type="entry name" value="Rho GDP-dissociation inhibitor 1"/>
    <property type="match status" value="1"/>
</dbReference>
<dbReference type="PANTHER" id="PTHR10980:SF61">
    <property type="entry name" value="OS01G0913600 PROTEIN"/>
    <property type="match status" value="1"/>
</dbReference>
<dbReference type="KEGG" id="soe:110793784"/>
<evidence type="ECO:0000256" key="1">
    <source>
        <dbReference type="ARBA" id="ARBA00004496"/>
    </source>
</evidence>
<dbReference type="InterPro" id="IPR000406">
    <property type="entry name" value="Rho_GDI"/>
</dbReference>